<dbReference type="GO" id="GO:0044550">
    <property type="term" value="P:secondary metabolite biosynthetic process"/>
    <property type="evidence" value="ECO:0007669"/>
    <property type="project" value="UniProtKB-ARBA"/>
</dbReference>
<dbReference type="PANTHER" id="PTHR24282">
    <property type="entry name" value="CYTOCHROME P450 FAMILY MEMBER"/>
    <property type="match status" value="1"/>
</dbReference>
<comment type="cofactor">
    <cofactor evidence="1 12">
        <name>heme</name>
        <dbReference type="ChEBI" id="CHEBI:30413"/>
    </cofactor>
</comment>
<dbReference type="Pfam" id="PF00067">
    <property type="entry name" value="p450"/>
    <property type="match status" value="2"/>
</dbReference>
<evidence type="ECO:0000256" key="3">
    <source>
        <dbReference type="ARBA" id="ARBA00010617"/>
    </source>
</evidence>
<evidence type="ECO:0000256" key="6">
    <source>
        <dbReference type="ARBA" id="ARBA00022723"/>
    </source>
</evidence>
<dbReference type="GO" id="GO:0016705">
    <property type="term" value="F:oxidoreductase activity, acting on paired donors, with incorporation or reduction of molecular oxygen"/>
    <property type="evidence" value="ECO:0007669"/>
    <property type="project" value="InterPro"/>
</dbReference>
<reference evidence="13 14" key="1">
    <citation type="submission" date="2024-01" db="EMBL/GenBank/DDBJ databases">
        <title>Genome assemblies of Stephania.</title>
        <authorList>
            <person name="Yang L."/>
        </authorList>
    </citation>
    <scope>NUCLEOTIDE SEQUENCE [LARGE SCALE GENOMIC DNA]</scope>
    <source>
        <strain evidence="13">QJT</strain>
        <tissue evidence="13">Leaf</tissue>
    </source>
</reference>
<evidence type="ECO:0000256" key="9">
    <source>
        <dbReference type="ARBA" id="ARBA00023004"/>
    </source>
</evidence>
<evidence type="ECO:0000313" key="13">
    <source>
        <dbReference type="EMBL" id="KAK9085235.1"/>
    </source>
</evidence>
<comment type="similarity">
    <text evidence="3">Belongs to the cytochrome P450 family.</text>
</comment>
<accession>A0AAP0E4N7</accession>
<dbReference type="InterPro" id="IPR050665">
    <property type="entry name" value="Cytochrome_P450_Monooxygen"/>
</dbReference>
<dbReference type="Gene3D" id="1.10.630.10">
    <property type="entry name" value="Cytochrome P450"/>
    <property type="match status" value="2"/>
</dbReference>
<proteinExistence type="inferred from homology"/>
<dbReference type="AlphaFoldDB" id="A0AAP0E4N7"/>
<dbReference type="InterPro" id="IPR002402">
    <property type="entry name" value="Cyt_P450_E_grp-II"/>
</dbReference>
<evidence type="ECO:0000313" key="14">
    <source>
        <dbReference type="Proteomes" id="UP001417504"/>
    </source>
</evidence>
<evidence type="ECO:0000256" key="5">
    <source>
        <dbReference type="ARBA" id="ARBA00022692"/>
    </source>
</evidence>
<evidence type="ECO:0000256" key="2">
    <source>
        <dbReference type="ARBA" id="ARBA00004370"/>
    </source>
</evidence>
<dbReference type="InterPro" id="IPR036396">
    <property type="entry name" value="Cyt_P450_sf"/>
</dbReference>
<keyword evidence="8" id="KW-0560">Oxidoreductase</keyword>
<dbReference type="PRINTS" id="PR00464">
    <property type="entry name" value="EP450II"/>
</dbReference>
<keyword evidence="9 12" id="KW-0408">Iron</keyword>
<name>A0AAP0E4N7_9MAGN</name>
<keyword evidence="14" id="KW-1185">Reference proteome</keyword>
<dbReference type="EMBL" id="JBBNAE010000011">
    <property type="protein sequence ID" value="KAK9085235.1"/>
    <property type="molecule type" value="Genomic_DNA"/>
</dbReference>
<dbReference type="GO" id="GO:0004497">
    <property type="term" value="F:monooxygenase activity"/>
    <property type="evidence" value="ECO:0007669"/>
    <property type="project" value="UniProtKB-KW"/>
</dbReference>
<evidence type="ECO:0000256" key="4">
    <source>
        <dbReference type="ARBA" id="ARBA00022617"/>
    </source>
</evidence>
<comment type="caution">
    <text evidence="13">The sequence shown here is derived from an EMBL/GenBank/DDBJ whole genome shotgun (WGS) entry which is preliminary data.</text>
</comment>
<protein>
    <recommendedName>
        <fullName evidence="15">Cytochrome P450</fullName>
    </recommendedName>
</protein>
<keyword evidence="4 12" id="KW-0349">Heme</keyword>
<dbReference type="SUPFAM" id="SSF48264">
    <property type="entry name" value="Cytochrome P450"/>
    <property type="match status" value="1"/>
</dbReference>
<dbReference type="GO" id="GO:0020037">
    <property type="term" value="F:heme binding"/>
    <property type="evidence" value="ECO:0007669"/>
    <property type="project" value="InterPro"/>
</dbReference>
<keyword evidence="5" id="KW-0812">Transmembrane</keyword>
<dbReference type="GO" id="GO:0016020">
    <property type="term" value="C:membrane"/>
    <property type="evidence" value="ECO:0007669"/>
    <property type="project" value="UniProtKB-SubCell"/>
</dbReference>
<dbReference type="InterPro" id="IPR001128">
    <property type="entry name" value="Cyt_P450"/>
</dbReference>
<feature type="binding site" description="axial binding residue" evidence="12">
    <location>
        <position position="377"/>
    </location>
    <ligand>
        <name>heme</name>
        <dbReference type="ChEBI" id="CHEBI:30413"/>
    </ligand>
    <ligandPart>
        <name>Fe</name>
        <dbReference type="ChEBI" id="CHEBI:18248"/>
    </ligandPart>
</feature>
<keyword evidence="6 12" id="KW-0479">Metal-binding</keyword>
<evidence type="ECO:0000256" key="8">
    <source>
        <dbReference type="ARBA" id="ARBA00023002"/>
    </source>
</evidence>
<dbReference type="PANTHER" id="PTHR24282:SF255">
    <property type="entry name" value="CYTOCHROME P450 72A11-RELATED"/>
    <property type="match status" value="1"/>
</dbReference>
<evidence type="ECO:0008006" key="15">
    <source>
        <dbReference type="Google" id="ProtNLM"/>
    </source>
</evidence>
<dbReference type="Proteomes" id="UP001417504">
    <property type="component" value="Unassembled WGS sequence"/>
</dbReference>
<organism evidence="13 14">
    <name type="scientific">Stephania japonica</name>
    <dbReference type="NCBI Taxonomy" id="461633"/>
    <lineage>
        <taxon>Eukaryota</taxon>
        <taxon>Viridiplantae</taxon>
        <taxon>Streptophyta</taxon>
        <taxon>Embryophyta</taxon>
        <taxon>Tracheophyta</taxon>
        <taxon>Spermatophyta</taxon>
        <taxon>Magnoliopsida</taxon>
        <taxon>Ranunculales</taxon>
        <taxon>Menispermaceae</taxon>
        <taxon>Menispermoideae</taxon>
        <taxon>Cissampelideae</taxon>
        <taxon>Stephania</taxon>
    </lineage>
</organism>
<sequence length="429" mass="49352">MIRLVCSIVAIVLCVWKVFNWAWWKPRRLERYFRKQGIRGPPYRLIHGNVAENGAASLEAKAKPMNGFTHSIVPRVLPFLHQTVQKYGNLSIFWVGGNPRVDIMNPDLVRDVLLNKFGYFTKMKPNPVVKLFVTGLVSYNGGKWSKHRKIINPAFHHEKLKLMMPAFYTSCGELISRWNKLALEGSFELDIAPELQSLTEDVISRTLFGRNYQVGRQIFELQTEQQDLLFQSSQFAYIPGQETTATLLLWTIVLLSMHQEWQEHAREEVLRAFEKNQPDFDGLSHLKLMSMILYEVLRLYPPFPLLTRFTSKKAKLGEITFPQGVQVGLPILLIHHDRDLWGEDVGEFNPTRFSGGISKATKNKVSYFPFGWGPQICIGLQFALIEVKIALTMILQRFYFKLSPTYVHAPHAVLTLQPQHGAPIVFCKR</sequence>
<keyword evidence="11" id="KW-0472">Membrane</keyword>
<keyword evidence="10" id="KW-0503">Monooxygenase</keyword>
<evidence type="ECO:0000256" key="7">
    <source>
        <dbReference type="ARBA" id="ARBA00022989"/>
    </source>
</evidence>
<evidence type="ECO:0000256" key="12">
    <source>
        <dbReference type="PIRSR" id="PIRSR602402-1"/>
    </source>
</evidence>
<gene>
    <name evidence="13" type="ORF">Sjap_025646</name>
</gene>
<comment type="subcellular location">
    <subcellularLocation>
        <location evidence="2">Membrane</location>
    </subcellularLocation>
</comment>
<keyword evidence="7" id="KW-1133">Transmembrane helix</keyword>
<dbReference type="PRINTS" id="PR00385">
    <property type="entry name" value="P450"/>
</dbReference>
<evidence type="ECO:0000256" key="1">
    <source>
        <dbReference type="ARBA" id="ARBA00001971"/>
    </source>
</evidence>
<evidence type="ECO:0000256" key="11">
    <source>
        <dbReference type="ARBA" id="ARBA00023136"/>
    </source>
</evidence>
<dbReference type="GO" id="GO:0005506">
    <property type="term" value="F:iron ion binding"/>
    <property type="evidence" value="ECO:0007669"/>
    <property type="project" value="InterPro"/>
</dbReference>
<evidence type="ECO:0000256" key="10">
    <source>
        <dbReference type="ARBA" id="ARBA00023033"/>
    </source>
</evidence>